<keyword evidence="4 8" id="KW-0808">Transferase</keyword>
<accession>V8CJF2</accession>
<dbReference type="EC" id="2.3.1.30" evidence="2"/>
<keyword evidence="9" id="KW-1185">Reference proteome</keyword>
<dbReference type="PANTHER" id="PTHR42811">
    <property type="entry name" value="SERINE ACETYLTRANSFERASE"/>
    <property type="match status" value="1"/>
</dbReference>
<dbReference type="InterPro" id="IPR045304">
    <property type="entry name" value="LbH_SAT"/>
</dbReference>
<sequence length="267" mass="29209">MHSMSLFALLREDFSTPARKDPALKSKIELFFNYPGVVALVHYRLAHSLYKRDFKVLARIIMGFAQFMTNIDIHPAAQIGRRVFIDHGIGVVIGETAIIGDDVTIYQGVSLGGVSLAREKRHPTLESGVVVGAGAKILGDITIGANAKIGANSVVIKDVPRECTAVGIPARILTPKLESTKLEANQASKSACLAQSSGTSTPLPDINRQAFLYLLERIEIMEKQARVADMDCQDNGSVKAQESIQELKTRLDERYGEYIQALRSDVE</sequence>
<protein>
    <recommendedName>
        <fullName evidence="2">serine O-acetyltransferase</fullName>
        <ecNumber evidence="2">2.3.1.30</ecNumber>
    </recommendedName>
</protein>
<dbReference type="eggNOG" id="COG1045">
    <property type="taxonomic scope" value="Bacteria"/>
</dbReference>
<evidence type="ECO:0000256" key="4">
    <source>
        <dbReference type="ARBA" id="ARBA00022679"/>
    </source>
</evidence>
<dbReference type="Proteomes" id="UP000018688">
    <property type="component" value="Unassembled WGS sequence"/>
</dbReference>
<dbReference type="HOGENOM" id="CLU_051638_10_0_7"/>
<dbReference type="InterPro" id="IPR042122">
    <property type="entry name" value="Ser_AcTrfase_N_sf"/>
</dbReference>
<dbReference type="InterPro" id="IPR018357">
    <property type="entry name" value="Hexapep_transf_CS"/>
</dbReference>
<gene>
    <name evidence="8" type="ORF">HMPREF2087_00068</name>
</gene>
<dbReference type="PATRIC" id="fig|1357399.3.peg.67"/>
<evidence type="ECO:0000256" key="6">
    <source>
        <dbReference type="ARBA" id="ARBA00023315"/>
    </source>
</evidence>
<dbReference type="Gene3D" id="1.10.3130.10">
    <property type="entry name" value="serine acetyltransferase, domain 1"/>
    <property type="match status" value="1"/>
</dbReference>
<keyword evidence="5" id="KW-0677">Repeat</keyword>
<evidence type="ECO:0000313" key="8">
    <source>
        <dbReference type="EMBL" id="ETD27160.1"/>
    </source>
</evidence>
<comment type="caution">
    <text evidence="8">The sequence shown here is derived from an EMBL/GenBank/DDBJ whole genome shotgun (WGS) entry which is preliminary data.</text>
</comment>
<dbReference type="EMBL" id="AZJJ01000001">
    <property type="protein sequence ID" value="ETD27160.1"/>
    <property type="molecule type" value="Genomic_DNA"/>
</dbReference>
<dbReference type="GO" id="GO:0006535">
    <property type="term" value="P:cysteine biosynthetic process from serine"/>
    <property type="evidence" value="ECO:0007669"/>
    <property type="project" value="InterPro"/>
</dbReference>
<dbReference type="NCBIfam" id="NF041874">
    <property type="entry name" value="EPS_EpsC"/>
    <property type="match status" value="1"/>
</dbReference>
<proteinExistence type="inferred from homology"/>
<dbReference type="InterPro" id="IPR053376">
    <property type="entry name" value="Serine_acetyltransferase"/>
</dbReference>
<evidence type="ECO:0000256" key="1">
    <source>
        <dbReference type="ARBA" id="ARBA00007274"/>
    </source>
</evidence>
<comment type="similarity">
    <text evidence="1">Belongs to the transferase hexapeptide repeat family.</text>
</comment>
<dbReference type="AlphaFoldDB" id="V8CJF2"/>
<dbReference type="GO" id="GO:0005737">
    <property type="term" value="C:cytoplasm"/>
    <property type="evidence" value="ECO:0007669"/>
    <property type="project" value="InterPro"/>
</dbReference>
<evidence type="ECO:0000256" key="3">
    <source>
        <dbReference type="ARBA" id="ARBA00022605"/>
    </source>
</evidence>
<evidence type="ECO:0000313" key="9">
    <source>
        <dbReference type="Proteomes" id="UP000018688"/>
    </source>
</evidence>
<dbReference type="Pfam" id="PF00132">
    <property type="entry name" value="Hexapep"/>
    <property type="match status" value="1"/>
</dbReference>
<reference evidence="8 9" key="1">
    <citation type="submission" date="2013-10" db="EMBL/GenBank/DDBJ databases">
        <title>The Genome Sequence of Helicobacter canis NCTC 12740.</title>
        <authorList>
            <consortium name="The Broad Institute Genomics Platform"/>
            <person name="Earl A."/>
            <person name="Fox J.G."/>
            <person name="Shen Z."/>
            <person name="Young S.K."/>
            <person name="Zeng Q."/>
            <person name="Gargeya S."/>
            <person name="Fitzgerald M."/>
            <person name="Abouelleil A."/>
            <person name="Alvarado L."/>
            <person name="Chapman S.B."/>
            <person name="Gainer-Dewar J."/>
            <person name="Goldberg J."/>
            <person name="Griggs A."/>
            <person name="Gujja S."/>
            <person name="Hansen M."/>
            <person name="Howarth C."/>
            <person name="Imamovic A."/>
            <person name="Ireland A."/>
            <person name="Larimer J."/>
            <person name="McCowan C."/>
            <person name="Murphy C."/>
            <person name="Pearson M."/>
            <person name="Poon T.W."/>
            <person name="Priest M."/>
            <person name="Roberts A."/>
            <person name="Saif S."/>
            <person name="Shea T."/>
            <person name="Sykes S."/>
            <person name="Wortman J."/>
            <person name="Nusbaum C."/>
            <person name="Birren B."/>
        </authorList>
    </citation>
    <scope>NUCLEOTIDE SEQUENCE [LARGE SCALE GENOMIC DNA]</scope>
    <source>
        <strain evidence="8 9">NCTC 12740</strain>
    </source>
</reference>
<dbReference type="GO" id="GO:0009001">
    <property type="term" value="F:serine O-acetyltransferase activity"/>
    <property type="evidence" value="ECO:0007669"/>
    <property type="project" value="UniProtKB-EC"/>
</dbReference>
<evidence type="ECO:0000256" key="2">
    <source>
        <dbReference type="ARBA" id="ARBA00013266"/>
    </source>
</evidence>
<dbReference type="Gene3D" id="2.160.10.10">
    <property type="entry name" value="Hexapeptide repeat proteins"/>
    <property type="match status" value="1"/>
</dbReference>
<dbReference type="CDD" id="cd03354">
    <property type="entry name" value="LbH_SAT"/>
    <property type="match status" value="1"/>
</dbReference>
<evidence type="ECO:0000256" key="5">
    <source>
        <dbReference type="ARBA" id="ARBA00022737"/>
    </source>
</evidence>
<dbReference type="PROSITE" id="PS00101">
    <property type="entry name" value="HEXAPEP_TRANSFERASES"/>
    <property type="match status" value="1"/>
</dbReference>
<dbReference type="STRING" id="1357399.HMPREF2087_00068"/>
<dbReference type="InterPro" id="IPR011004">
    <property type="entry name" value="Trimer_LpxA-like_sf"/>
</dbReference>
<dbReference type="SUPFAM" id="SSF51161">
    <property type="entry name" value="Trimeric LpxA-like enzymes"/>
    <property type="match status" value="1"/>
</dbReference>
<organism evidence="8 9">
    <name type="scientific">Helicobacter canis NCTC 12740</name>
    <dbReference type="NCBI Taxonomy" id="1357399"/>
    <lineage>
        <taxon>Bacteria</taxon>
        <taxon>Pseudomonadati</taxon>
        <taxon>Campylobacterota</taxon>
        <taxon>Epsilonproteobacteria</taxon>
        <taxon>Campylobacterales</taxon>
        <taxon>Helicobacteraceae</taxon>
        <taxon>Helicobacter</taxon>
    </lineage>
</organism>
<dbReference type="InterPro" id="IPR001451">
    <property type="entry name" value="Hexapep"/>
</dbReference>
<evidence type="ECO:0000256" key="7">
    <source>
        <dbReference type="ARBA" id="ARBA00049486"/>
    </source>
</evidence>
<name>V8CJF2_9HELI</name>
<comment type="catalytic activity">
    <reaction evidence="7">
        <text>L-serine + acetyl-CoA = O-acetyl-L-serine + CoA</text>
        <dbReference type="Rhea" id="RHEA:24560"/>
        <dbReference type="ChEBI" id="CHEBI:33384"/>
        <dbReference type="ChEBI" id="CHEBI:57287"/>
        <dbReference type="ChEBI" id="CHEBI:57288"/>
        <dbReference type="ChEBI" id="CHEBI:58340"/>
        <dbReference type="EC" id="2.3.1.30"/>
    </reaction>
</comment>
<keyword evidence="6" id="KW-0012">Acyltransferase</keyword>
<dbReference type="InterPro" id="IPR005881">
    <property type="entry name" value="Ser_O-AcTrfase"/>
</dbReference>
<dbReference type="NCBIfam" id="TIGR01172">
    <property type="entry name" value="cysE"/>
    <property type="match status" value="1"/>
</dbReference>
<dbReference type="FunFam" id="2.160.10.10:FF:000007">
    <property type="entry name" value="Serine acetyltransferase"/>
    <property type="match status" value="1"/>
</dbReference>
<keyword evidence="3" id="KW-0028">Amino-acid biosynthesis</keyword>